<proteinExistence type="predicted"/>
<dbReference type="PANTHER" id="PTHR11440">
    <property type="entry name" value="LECITHIN-CHOLESTEROL ACYLTRANSFERASE-RELATED"/>
    <property type="match status" value="1"/>
</dbReference>
<dbReference type="Proteomes" id="UP001642483">
    <property type="component" value="Unassembled WGS sequence"/>
</dbReference>
<name>A0ABP0FHK7_CLALP</name>
<gene>
    <name evidence="1" type="ORF">CVLEPA_LOCUS8130</name>
</gene>
<dbReference type="Gene3D" id="3.40.50.1820">
    <property type="entry name" value="alpha/beta hydrolase"/>
    <property type="match status" value="1"/>
</dbReference>
<organism evidence="1 2">
    <name type="scientific">Clavelina lepadiformis</name>
    <name type="common">Light-bulb sea squirt</name>
    <name type="synonym">Ascidia lepadiformis</name>
    <dbReference type="NCBI Taxonomy" id="159417"/>
    <lineage>
        <taxon>Eukaryota</taxon>
        <taxon>Metazoa</taxon>
        <taxon>Chordata</taxon>
        <taxon>Tunicata</taxon>
        <taxon>Ascidiacea</taxon>
        <taxon>Aplousobranchia</taxon>
        <taxon>Clavelinidae</taxon>
        <taxon>Clavelina</taxon>
    </lineage>
</organism>
<reference evidence="1 2" key="1">
    <citation type="submission" date="2024-02" db="EMBL/GenBank/DDBJ databases">
        <authorList>
            <person name="Daric V."/>
            <person name="Darras S."/>
        </authorList>
    </citation>
    <scope>NUCLEOTIDE SEQUENCE [LARGE SCALE GENOMIC DNA]</scope>
</reference>
<dbReference type="EMBL" id="CAWYQH010000046">
    <property type="protein sequence ID" value="CAK8678186.1"/>
    <property type="molecule type" value="Genomic_DNA"/>
</dbReference>
<protein>
    <recommendedName>
        <fullName evidence="3">Group XV phospholipase A2</fullName>
    </recommendedName>
</protein>
<dbReference type="InterPro" id="IPR029058">
    <property type="entry name" value="AB_hydrolase_fold"/>
</dbReference>
<dbReference type="InterPro" id="IPR003386">
    <property type="entry name" value="LACT/PDAT_acylTrfase"/>
</dbReference>
<evidence type="ECO:0000313" key="2">
    <source>
        <dbReference type="Proteomes" id="UP001642483"/>
    </source>
</evidence>
<sequence length="352" mass="39584">MTLHINLQELIPKDVPCQVQAMQLFFDPKTNKSLSREGIEIRIPGFGNTHDVEYIDDSWLAYFADNVGAYAHNLVEALVSNGYIRGRSVRGASFDFRLSMASNTEYFLRLRKLIESTYADNSNTNVALISHSMGGLYTTWFLNHQSQAWKDKYIHSFISLSTPWAGSTESLQAIVSGFTFHVPLLNPLVVRTEQRSWESNFLLLPNAKVWPSGKVFILTDKRNYTAQPSDVADLLQELGLSTDIYHYVRDANDPKNTSSVLPPHPEVTTYCMYGTELATDNVYDYRAKTFPDVQPIISTVPGDGTVSHESLSSCKEWGSSKTVEMQFPSASHTDMLKGKDPINAVLKILLQR</sequence>
<comment type="caution">
    <text evidence="1">The sequence shown here is derived from an EMBL/GenBank/DDBJ whole genome shotgun (WGS) entry which is preliminary data.</text>
</comment>
<dbReference type="Pfam" id="PF02450">
    <property type="entry name" value="LCAT"/>
    <property type="match status" value="2"/>
</dbReference>
<keyword evidence="2" id="KW-1185">Reference proteome</keyword>
<dbReference type="SUPFAM" id="SSF53474">
    <property type="entry name" value="alpha/beta-Hydrolases"/>
    <property type="match status" value="1"/>
</dbReference>
<evidence type="ECO:0008006" key="3">
    <source>
        <dbReference type="Google" id="ProtNLM"/>
    </source>
</evidence>
<accession>A0ABP0FHK7</accession>
<evidence type="ECO:0000313" key="1">
    <source>
        <dbReference type="EMBL" id="CAK8678186.1"/>
    </source>
</evidence>